<reference evidence="1" key="1">
    <citation type="submission" date="2021-01" db="EMBL/GenBank/DDBJ databases">
        <authorList>
            <person name="Sun Q."/>
        </authorList>
    </citation>
    <scope>NUCLEOTIDE SEQUENCE</scope>
    <source>
        <strain evidence="1">YIM B02566</strain>
    </source>
</reference>
<proteinExistence type="predicted"/>
<sequence>MDLPPLTALRAFEAAARWSSLSRAGDELHVTHAAISHQIKHLETWLGRRLMQRSGRGVALTPAGIEFYRVVTGALAAIASAAANMRRTHDARSITVGCIPSIAARWLVPALPAFTADHPEINLRIVYARAEEQFDTEALDVLITLGEDRSPGIESRLLFSRVNKPVASPFYLEKHPGLRKSSDIAKADLLHDEKVDYWLDWFRKAQTPPPRRPRGPIFQDFNMLATAVIAGHGVALCPIEVFRHEIQRGDLEVISDISTLDDQGYFIISRAGQSRAVADFINWFTAQCAAVHLSLRS</sequence>
<evidence type="ECO:0000313" key="1">
    <source>
        <dbReference type="EMBL" id="MBK1869714.1"/>
    </source>
</evidence>
<gene>
    <name evidence="1" type="ORF">JHL16_25355</name>
</gene>
<dbReference type="EMBL" id="JAENHL010000008">
    <property type="protein sequence ID" value="MBK1869714.1"/>
    <property type="molecule type" value="Genomic_DNA"/>
</dbReference>
<comment type="caution">
    <text evidence="1">The sequence shown here is derived from an EMBL/GenBank/DDBJ whole genome shotgun (WGS) entry which is preliminary data.</text>
</comment>
<accession>A0ACC5RAL1</accession>
<evidence type="ECO:0000313" key="2">
    <source>
        <dbReference type="Proteomes" id="UP000616151"/>
    </source>
</evidence>
<name>A0ACC5RAL1_9HYPH</name>
<keyword evidence="2" id="KW-1185">Reference proteome</keyword>
<dbReference type="Proteomes" id="UP000616151">
    <property type="component" value="Unassembled WGS sequence"/>
</dbReference>
<organism evidence="1 2">
    <name type="scientific">Taklimakanibacter albus</name>
    <dbReference type="NCBI Taxonomy" id="2800327"/>
    <lineage>
        <taxon>Bacteria</taxon>
        <taxon>Pseudomonadati</taxon>
        <taxon>Pseudomonadota</taxon>
        <taxon>Alphaproteobacteria</taxon>
        <taxon>Hyphomicrobiales</taxon>
        <taxon>Aestuariivirgaceae</taxon>
        <taxon>Taklimakanibacter</taxon>
    </lineage>
</organism>
<protein>
    <submittedName>
        <fullName evidence="1">LysR family transcriptional regulator</fullName>
    </submittedName>
</protein>